<dbReference type="HOGENOM" id="CLU_061829_2_0_9"/>
<protein>
    <recommendedName>
        <fullName evidence="3">N-acetyltransferase domain-containing protein</fullName>
    </recommendedName>
</protein>
<evidence type="ECO:0000259" key="3">
    <source>
        <dbReference type="PROSITE" id="PS51186"/>
    </source>
</evidence>
<proteinExistence type="predicted"/>
<dbReference type="SUPFAM" id="SSF55729">
    <property type="entry name" value="Acyl-CoA N-acyltransferases (Nat)"/>
    <property type="match status" value="1"/>
</dbReference>
<dbReference type="PANTHER" id="PTHR10908">
    <property type="entry name" value="SEROTONIN N-ACETYLTRANSFERASE"/>
    <property type="match status" value="1"/>
</dbReference>
<accession>C0ZGF6</accession>
<dbReference type="Pfam" id="PF00583">
    <property type="entry name" value="Acetyltransf_1"/>
    <property type="match status" value="1"/>
</dbReference>
<dbReference type="KEGG" id="bbe:BBR47_38880"/>
<evidence type="ECO:0000313" key="4">
    <source>
        <dbReference type="EMBL" id="BAH44865.1"/>
    </source>
</evidence>
<dbReference type="InterPro" id="IPR051635">
    <property type="entry name" value="SNAT-like"/>
</dbReference>
<dbReference type="AlphaFoldDB" id="C0ZGF6"/>
<evidence type="ECO:0000313" key="5">
    <source>
        <dbReference type="Proteomes" id="UP000001877"/>
    </source>
</evidence>
<dbReference type="eggNOG" id="COG0456">
    <property type="taxonomic scope" value="Bacteria"/>
</dbReference>
<dbReference type="InterPro" id="IPR016181">
    <property type="entry name" value="Acyl_CoA_acyltransferase"/>
</dbReference>
<dbReference type="Gene3D" id="3.40.630.30">
    <property type="match status" value="1"/>
</dbReference>
<dbReference type="PROSITE" id="PS51186">
    <property type="entry name" value="GNAT"/>
    <property type="match status" value="1"/>
</dbReference>
<reference evidence="4 5" key="1">
    <citation type="submission" date="2005-03" db="EMBL/GenBank/DDBJ databases">
        <title>Brevibacillus brevis strain 47, complete genome.</title>
        <authorList>
            <person name="Hosoyama A."/>
            <person name="Yamada R."/>
            <person name="Hongo Y."/>
            <person name="Terui Y."/>
            <person name="Ankai A."/>
            <person name="Masuyama W."/>
            <person name="Sekiguchi M."/>
            <person name="Takeda T."/>
            <person name="Asano K."/>
            <person name="Ohji S."/>
            <person name="Ichikawa N."/>
            <person name="Narita S."/>
            <person name="Aoki N."/>
            <person name="Miura H."/>
            <person name="Matsushita S."/>
            <person name="Sekigawa T."/>
            <person name="Yamagata H."/>
            <person name="Yoshikawa H."/>
            <person name="Udaka S."/>
            <person name="Tanikawa S."/>
            <person name="Fujita N."/>
        </authorList>
    </citation>
    <scope>NUCLEOTIDE SEQUENCE [LARGE SCALE GENOMIC DNA]</scope>
    <source>
        <strain evidence="5">47 / JCM 6285 / NBRC 100599</strain>
    </source>
</reference>
<dbReference type="InterPro" id="IPR000182">
    <property type="entry name" value="GNAT_dom"/>
</dbReference>
<feature type="domain" description="N-acetyltransferase" evidence="3">
    <location>
        <begin position="2"/>
        <end position="162"/>
    </location>
</feature>
<keyword evidence="5" id="KW-1185">Reference proteome</keyword>
<gene>
    <name evidence="4" type="ordered locus">BBR47_38880</name>
</gene>
<dbReference type="RefSeq" id="WP_015892145.1">
    <property type="nucleotide sequence ID" value="NC_012491.1"/>
</dbReference>
<evidence type="ECO:0000256" key="2">
    <source>
        <dbReference type="ARBA" id="ARBA00023315"/>
    </source>
</evidence>
<dbReference type="PANTHER" id="PTHR10908:SF0">
    <property type="entry name" value="SEROTONIN N-ACETYLTRANSFERASE"/>
    <property type="match status" value="1"/>
</dbReference>
<keyword evidence="1" id="KW-0808">Transferase</keyword>
<dbReference type="Proteomes" id="UP000001877">
    <property type="component" value="Chromosome"/>
</dbReference>
<dbReference type="GO" id="GO:0008080">
    <property type="term" value="F:N-acetyltransferase activity"/>
    <property type="evidence" value="ECO:0007669"/>
    <property type="project" value="UniProtKB-ARBA"/>
</dbReference>
<organism evidence="4 5">
    <name type="scientific">Brevibacillus brevis (strain 47 / JCM 6285 / NBRC 100599)</name>
    <dbReference type="NCBI Taxonomy" id="358681"/>
    <lineage>
        <taxon>Bacteria</taxon>
        <taxon>Bacillati</taxon>
        <taxon>Bacillota</taxon>
        <taxon>Bacilli</taxon>
        <taxon>Bacillales</taxon>
        <taxon>Paenibacillaceae</taxon>
        <taxon>Brevibacillus</taxon>
    </lineage>
</organism>
<name>C0ZGF6_BREBN</name>
<sequence>MITIRNAKPEDLPALIAIEHLCFSPEEAATQEAFEKRIRLIPDSFFVAEADGSIAGLINGPVIESPFITDDLFQTIKENPASGGHQTILGLAVSPTFQNRGIASMLLAHLEASAKVSGRETITLTCKDNLIGYYERHGYLNNGVSSSDHAGEIWYNMSKPLPLR</sequence>
<evidence type="ECO:0000256" key="1">
    <source>
        <dbReference type="ARBA" id="ARBA00022679"/>
    </source>
</evidence>
<keyword evidence="2" id="KW-0012">Acyltransferase</keyword>
<dbReference type="CDD" id="cd04301">
    <property type="entry name" value="NAT_SF"/>
    <property type="match status" value="1"/>
</dbReference>
<dbReference type="EMBL" id="AP008955">
    <property type="protein sequence ID" value="BAH44865.1"/>
    <property type="molecule type" value="Genomic_DNA"/>
</dbReference>